<sequence length="713" mass="78214">MKTVKYIFGLCLTLLFVLNCSDDDNFEYLDDVAAPSEVSATFLPALDENTGDLGLITITPNGIGASSYNIDFGDGTTEKAKVMQGESVVHKYEEKPEGEFYTVTIEALGLTGLKTTATENLEVVFKAPELNCDIIDGSDIKISNNEAISKQVDIQVSAKYGLSYQVYFGETEGEEPVVGNNGDAVSYVYQEPGTYNIRVIVMSASSQTTECSFDFEVTEILQPIESAPAPPNRDEQDVISIYSAKYNDVAGTNYFPDWGQAGQGSGWATFDLNGDEMLQYINLSYQGIALADGTTVDVSGMKYLHLDVWTATEGLKIETSLINNASGDVTEKPVWRDLTGGEWTSLDIPISEYTDQGLTVTEIFQMKFVGDPWAAGTVFIDNIYFYKPSTVAETPEYNAPTPTQNASNVVSIYSDAYTNVGISELNPNWGQTTTLTEVNINGNNIWLYEALNYTGIVTDYGNPTNLSSMDYVHFDYFTPDAEALGLKIVNTALDPVQEDIVFVDEIVRGTWVSVTIPMSEFNLDASGVTQLLFDTAGGSAKVYIDNLYFYADNSTQPEVAAPMPTIAQSDVISIYSDAYTGVTLNEVNPNWGQTTTLTDFSVSGDNIWLYEALNYSGIVTDYGNPTDLTGVKYLHFDYYTPDASTLGFKMVNTALDPVMEDIVFLPKVITGTWVSVTIPLSKYNLDFSNITQLIWDTSGGSATVYVDNIYFHN</sequence>
<feature type="signal peptide" evidence="1">
    <location>
        <begin position="1"/>
        <end position="21"/>
    </location>
</feature>
<dbReference type="EMBL" id="JACVXB010000002">
    <property type="protein sequence ID" value="MBD0831845.1"/>
    <property type="molecule type" value="Genomic_DNA"/>
</dbReference>
<accession>A0A8J6Q7L7</accession>
<dbReference type="InterPro" id="IPR008979">
    <property type="entry name" value="Galactose-bd-like_sf"/>
</dbReference>
<dbReference type="SUPFAM" id="SSF49785">
    <property type="entry name" value="Galactose-binding domain-like"/>
    <property type="match status" value="3"/>
</dbReference>
<keyword evidence="3" id="KW-1185">Reference proteome</keyword>
<evidence type="ECO:0000313" key="2">
    <source>
        <dbReference type="EMBL" id="MBD0831845.1"/>
    </source>
</evidence>
<evidence type="ECO:0008006" key="4">
    <source>
        <dbReference type="Google" id="ProtNLM"/>
    </source>
</evidence>
<keyword evidence="1" id="KW-0732">Signal</keyword>
<dbReference type="InterPro" id="IPR013783">
    <property type="entry name" value="Ig-like_fold"/>
</dbReference>
<gene>
    <name evidence="2" type="ORF">ICJ83_06850</name>
</gene>
<name>A0A8J6Q7L7_9FLAO</name>
<proteinExistence type="predicted"/>
<evidence type="ECO:0000256" key="1">
    <source>
        <dbReference type="SAM" id="SignalP"/>
    </source>
</evidence>
<evidence type="ECO:0000313" key="3">
    <source>
        <dbReference type="Proteomes" id="UP000600588"/>
    </source>
</evidence>
<dbReference type="Gene3D" id="2.60.40.10">
    <property type="entry name" value="Immunoglobulins"/>
    <property type="match status" value="2"/>
</dbReference>
<feature type="chain" id="PRO_5035152464" description="PKD domain-containing protein" evidence="1">
    <location>
        <begin position="22"/>
        <end position="713"/>
    </location>
</feature>
<dbReference type="Proteomes" id="UP000600588">
    <property type="component" value="Unassembled WGS sequence"/>
</dbReference>
<dbReference type="RefSeq" id="WP_188229632.1">
    <property type="nucleotide sequence ID" value="NZ_JACVXB010000002.1"/>
</dbReference>
<comment type="caution">
    <text evidence="2">The sequence shown here is derived from an EMBL/GenBank/DDBJ whole genome shotgun (WGS) entry which is preliminary data.</text>
</comment>
<dbReference type="AlphaFoldDB" id="A0A8J6Q7L7"/>
<dbReference type="Gene3D" id="2.60.120.430">
    <property type="entry name" value="Galactose-binding lectin"/>
    <property type="match status" value="3"/>
</dbReference>
<reference evidence="2 3" key="1">
    <citation type="submission" date="2020-09" db="EMBL/GenBank/DDBJ databases">
        <title>TT11 complete genome.</title>
        <authorList>
            <person name="Wu Z."/>
        </authorList>
    </citation>
    <scope>NUCLEOTIDE SEQUENCE [LARGE SCALE GENOMIC DNA]</scope>
    <source>
        <strain evidence="2 3">TT11</strain>
    </source>
</reference>
<protein>
    <recommendedName>
        <fullName evidence="4">PKD domain-containing protein</fullName>
    </recommendedName>
</protein>
<organism evidence="2 3">
    <name type="scientific">Aestuariibaculum sediminum</name>
    <dbReference type="NCBI Taxonomy" id="2770637"/>
    <lineage>
        <taxon>Bacteria</taxon>
        <taxon>Pseudomonadati</taxon>
        <taxon>Bacteroidota</taxon>
        <taxon>Flavobacteriia</taxon>
        <taxon>Flavobacteriales</taxon>
        <taxon>Flavobacteriaceae</taxon>
    </lineage>
</organism>